<evidence type="ECO:0000259" key="5">
    <source>
        <dbReference type="PROSITE" id="PS51459"/>
    </source>
</evidence>
<feature type="binding site" evidence="2">
    <location>
        <begin position="267"/>
        <end position="268"/>
    </location>
    <ligand>
        <name>ATP</name>
        <dbReference type="ChEBI" id="CHEBI:30616"/>
    </ligand>
</feature>
<dbReference type="InterPro" id="IPR040198">
    <property type="entry name" value="Fido_containing"/>
</dbReference>
<organism evidence="6 7">
    <name type="scientific">Mycoplasma anserisalpingitidis</name>
    <dbReference type="NCBI Taxonomy" id="519450"/>
    <lineage>
        <taxon>Bacteria</taxon>
        <taxon>Bacillati</taxon>
        <taxon>Mycoplasmatota</taxon>
        <taxon>Mollicutes</taxon>
        <taxon>Mycoplasmataceae</taxon>
        <taxon>Mycoplasma</taxon>
    </lineage>
</organism>
<dbReference type="Pfam" id="PF13443">
    <property type="entry name" value="HTH_26"/>
    <property type="match status" value="1"/>
</dbReference>
<evidence type="ECO:0000256" key="1">
    <source>
        <dbReference type="PIRSR" id="PIRSR640198-1"/>
    </source>
</evidence>
<evidence type="ECO:0000313" key="7">
    <source>
        <dbReference type="Proteomes" id="UP000318927"/>
    </source>
</evidence>
<dbReference type="SUPFAM" id="SSF140931">
    <property type="entry name" value="Fic-like"/>
    <property type="match status" value="1"/>
</dbReference>
<protein>
    <submittedName>
        <fullName evidence="6">Cell filamentation protein Fic</fullName>
    </submittedName>
</protein>
<dbReference type="InterPro" id="IPR003812">
    <property type="entry name" value="Fido"/>
</dbReference>
<dbReference type="RefSeq" id="WP_146368729.1">
    <property type="nucleotide sequence ID" value="NZ_CP042295.1"/>
</dbReference>
<keyword evidence="2" id="KW-0547">Nucleotide-binding</keyword>
<dbReference type="InterPro" id="IPR001387">
    <property type="entry name" value="Cro/C1-type_HTH"/>
</dbReference>
<dbReference type="GO" id="GO:0003677">
    <property type="term" value="F:DNA binding"/>
    <property type="evidence" value="ECO:0007669"/>
    <property type="project" value="InterPro"/>
</dbReference>
<feature type="domain" description="HTH cro/C1-type" evidence="4">
    <location>
        <begin position="7"/>
        <end position="60"/>
    </location>
</feature>
<evidence type="ECO:0000313" key="6">
    <source>
        <dbReference type="EMBL" id="QDY87183.1"/>
    </source>
</evidence>
<keyword evidence="7" id="KW-1185">Reference proteome</keyword>
<dbReference type="Gene3D" id="1.10.3290.10">
    <property type="entry name" value="Fido-like domain"/>
    <property type="match status" value="1"/>
</dbReference>
<name>A0A5B8JCZ6_9MOLU</name>
<dbReference type="Pfam" id="PF02661">
    <property type="entry name" value="Fic"/>
    <property type="match status" value="1"/>
</dbReference>
<sequence>MYDYHGLLEILKKNNLKKSDLVSKLKISSRTIAKISKGEKISKAVINKLCLFLNCKEDDIFRIISKNEVLQTLRDEMEQKIRGGLYHKLQILMTYNSNHIEGNSLNEEQTRLIYETRTFVNNDLINVDDIIETNNHFKAINHCINNAEKELNEEFIKQLHFILKSGTESEFNNWIKIGDYKTKPNMIGDIETSDPKNVAIDIKNLLDWYNKLFVVSFENIIDFHYKFELIHPFQDGSGRVGRLIAFKECLRNNIIPFIIEDKKKWFYYRGLQEYKYTPNFLIETCYDGQDTIKYLLDYFEIKY</sequence>
<dbReference type="EMBL" id="CP042295">
    <property type="protein sequence ID" value="QDY87183.1"/>
    <property type="molecule type" value="Genomic_DNA"/>
</dbReference>
<evidence type="ECO:0000256" key="3">
    <source>
        <dbReference type="PIRSR" id="PIRSR640198-3"/>
    </source>
</evidence>
<accession>A0A5B8JCZ6</accession>
<dbReference type="Proteomes" id="UP000318927">
    <property type="component" value="Chromosome"/>
</dbReference>
<dbReference type="PANTHER" id="PTHR13504:SF38">
    <property type="entry name" value="FIDO DOMAIN-CONTAINING PROTEIN"/>
    <property type="match status" value="1"/>
</dbReference>
<dbReference type="PANTHER" id="PTHR13504">
    <property type="entry name" value="FIDO DOMAIN-CONTAINING PROTEIN DDB_G0283145"/>
    <property type="match status" value="1"/>
</dbReference>
<feature type="binding site" evidence="2">
    <location>
        <begin position="235"/>
        <end position="242"/>
    </location>
    <ligand>
        <name>ATP</name>
        <dbReference type="ChEBI" id="CHEBI:30616"/>
    </ligand>
</feature>
<proteinExistence type="predicted"/>
<dbReference type="PROSITE" id="PS51459">
    <property type="entry name" value="FIDO"/>
    <property type="match status" value="1"/>
</dbReference>
<dbReference type="OrthoDB" id="9813719at2"/>
<dbReference type="KEGG" id="mans:FRW55_03425"/>
<feature type="active site" evidence="1">
    <location>
        <position position="231"/>
    </location>
</feature>
<evidence type="ECO:0000256" key="2">
    <source>
        <dbReference type="PIRSR" id="PIRSR640198-2"/>
    </source>
</evidence>
<reference evidence="6 7" key="1">
    <citation type="journal article" date="2019" name="Microbiol. Resour. Announc.">
        <title>Complete Genome Sequences of Three Mycoplasma anserisalpingitis (Mycoplasma sp. 1220) Strains.</title>
        <authorList>
            <person name="Grozner D."/>
            <person name="Forro B."/>
            <person name="Kovacs A.B."/>
            <person name="Marton S."/>
            <person name="Banyai K."/>
            <person name="Kreizinger Z."/>
            <person name="Sulyok K.M."/>
            <person name="Gyuranecz M."/>
        </authorList>
    </citation>
    <scope>NUCLEOTIDE SEQUENCE [LARGE SCALE GENOMIC DNA]</scope>
    <source>
        <strain evidence="6 7">ATCC:BAA-2147</strain>
    </source>
</reference>
<dbReference type="Gene3D" id="1.10.260.40">
    <property type="entry name" value="lambda repressor-like DNA-binding domains"/>
    <property type="match status" value="1"/>
</dbReference>
<dbReference type="InterPro" id="IPR010982">
    <property type="entry name" value="Lambda_DNA-bd_dom_sf"/>
</dbReference>
<feature type="site" description="Important for autoinhibition of adenylyltransferase activity" evidence="3">
    <location>
        <position position="101"/>
    </location>
</feature>
<feature type="domain" description="Fido" evidence="5">
    <location>
        <begin position="151"/>
        <end position="297"/>
    </location>
</feature>
<dbReference type="PROSITE" id="PS50943">
    <property type="entry name" value="HTH_CROC1"/>
    <property type="match status" value="1"/>
</dbReference>
<dbReference type="AlphaFoldDB" id="A0A5B8JCZ6"/>
<dbReference type="InterPro" id="IPR036597">
    <property type="entry name" value="Fido-like_dom_sf"/>
</dbReference>
<evidence type="ECO:0000259" key="4">
    <source>
        <dbReference type="PROSITE" id="PS50943"/>
    </source>
</evidence>
<keyword evidence="2" id="KW-0067">ATP-binding</keyword>
<dbReference type="SUPFAM" id="SSF47413">
    <property type="entry name" value="lambda repressor-like DNA-binding domains"/>
    <property type="match status" value="1"/>
</dbReference>
<dbReference type="GO" id="GO:0005524">
    <property type="term" value="F:ATP binding"/>
    <property type="evidence" value="ECO:0007669"/>
    <property type="project" value="UniProtKB-KW"/>
</dbReference>
<gene>
    <name evidence="6" type="ORF">FRW55_03425</name>
</gene>